<reference evidence="2 3" key="1">
    <citation type="submission" date="2024-09" db="EMBL/GenBank/DDBJ databases">
        <title>Chromosome-scale assembly of Riccia fluitans.</title>
        <authorList>
            <person name="Paukszto L."/>
            <person name="Sawicki J."/>
            <person name="Karawczyk K."/>
            <person name="Piernik-Szablinska J."/>
            <person name="Szczecinska M."/>
            <person name="Mazdziarz M."/>
        </authorList>
    </citation>
    <scope>NUCLEOTIDE SEQUENCE [LARGE SCALE GENOMIC DNA]</scope>
    <source>
        <strain evidence="2">Rf_01</strain>
        <tissue evidence="2">Aerial parts of the thallus</tissue>
    </source>
</reference>
<feature type="region of interest" description="Disordered" evidence="1">
    <location>
        <begin position="24"/>
        <end position="45"/>
    </location>
</feature>
<dbReference type="EMBL" id="JBHFFA010000063">
    <property type="protein sequence ID" value="KAL2603106.1"/>
    <property type="molecule type" value="Genomic_DNA"/>
</dbReference>
<evidence type="ECO:0000313" key="2">
    <source>
        <dbReference type="EMBL" id="KAL2603106.1"/>
    </source>
</evidence>
<protein>
    <submittedName>
        <fullName evidence="2">Uncharacterized protein</fullName>
    </submittedName>
</protein>
<gene>
    <name evidence="2" type="ORF">R1flu_017159</name>
</gene>
<accession>A0ABD1XE37</accession>
<keyword evidence="3" id="KW-1185">Reference proteome</keyword>
<proteinExistence type="predicted"/>
<dbReference type="AlphaFoldDB" id="A0ABD1XE37"/>
<evidence type="ECO:0000256" key="1">
    <source>
        <dbReference type="SAM" id="MobiDB-lite"/>
    </source>
</evidence>
<sequence length="108" mass="12250">MLAERLKQVIPHLILMTSRLASFKGETSSTHPLPSTGARDSCKQKAGGTILQARLPQQHSDRMDHTYLWRTMEKMDFHPPIHPARKGVSLTWSSKVHLQGLFTKSFKT</sequence>
<organism evidence="2 3">
    <name type="scientific">Riccia fluitans</name>
    <dbReference type="NCBI Taxonomy" id="41844"/>
    <lineage>
        <taxon>Eukaryota</taxon>
        <taxon>Viridiplantae</taxon>
        <taxon>Streptophyta</taxon>
        <taxon>Embryophyta</taxon>
        <taxon>Marchantiophyta</taxon>
        <taxon>Marchantiopsida</taxon>
        <taxon>Marchantiidae</taxon>
        <taxon>Marchantiales</taxon>
        <taxon>Ricciaceae</taxon>
        <taxon>Riccia</taxon>
    </lineage>
</organism>
<comment type="caution">
    <text evidence="2">The sequence shown here is derived from an EMBL/GenBank/DDBJ whole genome shotgun (WGS) entry which is preliminary data.</text>
</comment>
<evidence type="ECO:0000313" key="3">
    <source>
        <dbReference type="Proteomes" id="UP001605036"/>
    </source>
</evidence>
<name>A0ABD1XE37_9MARC</name>
<dbReference type="Proteomes" id="UP001605036">
    <property type="component" value="Unassembled WGS sequence"/>
</dbReference>